<dbReference type="PROSITE" id="PS00211">
    <property type="entry name" value="ABC_TRANSPORTER_1"/>
    <property type="match status" value="1"/>
</dbReference>
<organism evidence="5 6">
    <name type="scientific">Enterocloster bolteae (strain ATCC BAA-613 / DSM 15670 / CCUG 46953 / JCM 12243 / WAL 16351)</name>
    <name type="common">Clostridium bolteae</name>
    <dbReference type="NCBI Taxonomy" id="411902"/>
    <lineage>
        <taxon>Bacteria</taxon>
        <taxon>Bacillati</taxon>
        <taxon>Bacillota</taxon>
        <taxon>Clostridia</taxon>
        <taxon>Lachnospirales</taxon>
        <taxon>Lachnospiraceae</taxon>
        <taxon>Enterocloster</taxon>
    </lineage>
</organism>
<dbReference type="InterPro" id="IPR017871">
    <property type="entry name" value="ABC_transporter-like_CS"/>
</dbReference>
<dbReference type="AlphaFoldDB" id="A8RLG0"/>
<reference evidence="5 6" key="2">
    <citation type="submission" date="2007-09" db="EMBL/GenBank/DDBJ databases">
        <title>Draft genome sequence of Clostridium bolteae (ATCC BAA-613).</title>
        <authorList>
            <person name="Sudarsanam P."/>
            <person name="Ley R."/>
            <person name="Guruge J."/>
            <person name="Turnbaugh P.J."/>
            <person name="Mahowald M."/>
            <person name="Liep D."/>
            <person name="Gordon J."/>
        </authorList>
    </citation>
    <scope>NUCLEOTIDE SEQUENCE [LARGE SCALE GENOMIC DNA]</scope>
    <source>
        <strain evidence="6">ATCC BAA-613 / DSM 15670 / CCUG 46953 / JCM 12243 / WAL 16351</strain>
    </source>
</reference>
<dbReference type="PaxDb" id="411902-CLOBOL_01608"/>
<dbReference type="GO" id="GO:0005524">
    <property type="term" value="F:ATP binding"/>
    <property type="evidence" value="ECO:0007669"/>
    <property type="project" value="UniProtKB-KW"/>
</dbReference>
<dbReference type="InterPro" id="IPR003439">
    <property type="entry name" value="ABC_transporter-like_ATP-bd"/>
</dbReference>
<dbReference type="PANTHER" id="PTHR24220">
    <property type="entry name" value="IMPORT ATP-BINDING PROTEIN"/>
    <property type="match status" value="1"/>
</dbReference>
<keyword evidence="1" id="KW-0813">Transport</keyword>
<dbReference type="Proteomes" id="UP000005396">
    <property type="component" value="Unassembled WGS sequence"/>
</dbReference>
<feature type="domain" description="ABC transporter" evidence="4">
    <location>
        <begin position="15"/>
        <end position="254"/>
    </location>
</feature>
<dbReference type="EMBL" id="ABCC02000017">
    <property type="protein sequence ID" value="EDP18253.1"/>
    <property type="molecule type" value="Genomic_DNA"/>
</dbReference>
<keyword evidence="2" id="KW-0547">Nucleotide-binding</keyword>
<evidence type="ECO:0000259" key="4">
    <source>
        <dbReference type="PROSITE" id="PS50893"/>
    </source>
</evidence>
<dbReference type="SUPFAM" id="SSF52540">
    <property type="entry name" value="P-loop containing nucleoside triphosphate hydrolases"/>
    <property type="match status" value="1"/>
</dbReference>
<reference evidence="5 6" key="1">
    <citation type="submission" date="2007-08" db="EMBL/GenBank/DDBJ databases">
        <authorList>
            <person name="Fulton L."/>
            <person name="Clifton S."/>
            <person name="Fulton B."/>
            <person name="Xu J."/>
            <person name="Minx P."/>
            <person name="Pepin K.H."/>
            <person name="Johnson M."/>
            <person name="Thiruvilangam P."/>
            <person name="Bhonagiri V."/>
            <person name="Nash W.E."/>
            <person name="Mardis E.R."/>
            <person name="Wilson R.K."/>
        </authorList>
    </citation>
    <scope>NUCLEOTIDE SEQUENCE [LARGE SCALE GENOMIC DNA]</scope>
    <source>
        <strain evidence="6">ATCC BAA-613 / DSM 15670 / CCUG 46953 / JCM 12243 / WAL 16351</strain>
    </source>
</reference>
<dbReference type="InterPro" id="IPR027417">
    <property type="entry name" value="P-loop_NTPase"/>
</dbReference>
<evidence type="ECO:0000313" key="5">
    <source>
        <dbReference type="EMBL" id="EDP18253.1"/>
    </source>
</evidence>
<evidence type="ECO:0000256" key="3">
    <source>
        <dbReference type="ARBA" id="ARBA00022840"/>
    </source>
</evidence>
<keyword evidence="3" id="KW-0067">ATP-binding</keyword>
<dbReference type="GO" id="GO:0098796">
    <property type="term" value="C:membrane protein complex"/>
    <property type="evidence" value="ECO:0007669"/>
    <property type="project" value="UniProtKB-ARBA"/>
</dbReference>
<dbReference type="InterPro" id="IPR003593">
    <property type="entry name" value="AAA+_ATPase"/>
</dbReference>
<protein>
    <recommendedName>
        <fullName evidence="4">ABC transporter domain-containing protein</fullName>
    </recommendedName>
</protein>
<gene>
    <name evidence="5" type="ORF">CLOBOL_01608</name>
</gene>
<dbReference type="GO" id="GO:0016887">
    <property type="term" value="F:ATP hydrolysis activity"/>
    <property type="evidence" value="ECO:0007669"/>
    <property type="project" value="InterPro"/>
</dbReference>
<dbReference type="GO" id="GO:0005886">
    <property type="term" value="C:plasma membrane"/>
    <property type="evidence" value="ECO:0007669"/>
    <property type="project" value="TreeGrafter"/>
</dbReference>
<accession>A8RLG0</accession>
<dbReference type="FunFam" id="3.40.50.300:FF:000032">
    <property type="entry name" value="Export ABC transporter ATP-binding protein"/>
    <property type="match status" value="1"/>
</dbReference>
<dbReference type="Gene3D" id="3.40.50.300">
    <property type="entry name" value="P-loop containing nucleotide triphosphate hydrolases"/>
    <property type="match status" value="1"/>
</dbReference>
<dbReference type="Pfam" id="PF00005">
    <property type="entry name" value="ABC_tran"/>
    <property type="match status" value="1"/>
</dbReference>
<dbReference type="PROSITE" id="PS50893">
    <property type="entry name" value="ABC_TRANSPORTER_2"/>
    <property type="match status" value="1"/>
</dbReference>
<name>A8RLG0_ENTBW</name>
<dbReference type="eggNOG" id="COG1136">
    <property type="taxonomic scope" value="Bacteria"/>
</dbReference>
<dbReference type="InterPro" id="IPR017911">
    <property type="entry name" value="MacB-like_ATP-bd"/>
</dbReference>
<proteinExistence type="predicted"/>
<sequence>MLITRRKRNLKKTLLAAKDISKEFGKDRGAVPVLDHVSVDIYEDDFTIIMGPSGAGKSTLLYVLSGMDRVSSGTVVYKGKVISRFKESQMAKIRSREFGFVFQQTHLVSNLTLFENVTVAGYLGKERKPEETRKQAEALLEQMNVGSAKDRMPAEVSGGEAQRAAIARAMINEPGIIFADEPTGALNKRNTGEVLDLLTELNKEGQSILMVTHDLRAAVRGTRLLYLEDGKILDELSMPVFHPEDERTREAAINDWLASFQW</sequence>
<dbReference type="SMART" id="SM00382">
    <property type="entry name" value="AAA"/>
    <property type="match status" value="1"/>
</dbReference>
<comment type="caution">
    <text evidence="5">The sequence shown here is derived from an EMBL/GenBank/DDBJ whole genome shotgun (WGS) entry which is preliminary data.</text>
</comment>
<evidence type="ECO:0000313" key="6">
    <source>
        <dbReference type="Proteomes" id="UP000005396"/>
    </source>
</evidence>
<evidence type="ECO:0000256" key="1">
    <source>
        <dbReference type="ARBA" id="ARBA00022448"/>
    </source>
</evidence>
<dbReference type="CDD" id="cd03255">
    <property type="entry name" value="ABC_MJ0796_LolCDE_FtsE"/>
    <property type="match status" value="1"/>
</dbReference>
<evidence type="ECO:0000256" key="2">
    <source>
        <dbReference type="ARBA" id="ARBA00022741"/>
    </source>
</evidence>
<dbReference type="InterPro" id="IPR015854">
    <property type="entry name" value="ABC_transpr_LolD-like"/>
</dbReference>
<dbReference type="HOGENOM" id="CLU_000604_1_22_9"/>
<dbReference type="GO" id="GO:0022857">
    <property type="term" value="F:transmembrane transporter activity"/>
    <property type="evidence" value="ECO:0007669"/>
    <property type="project" value="UniProtKB-ARBA"/>
</dbReference>